<keyword evidence="3" id="KW-1185">Reference proteome</keyword>
<protein>
    <recommendedName>
        <fullName evidence="4">Hydrophobin</fullName>
    </recommendedName>
</protein>
<sequence>MYFPTLFCALTTLTIAAAVPVAAGSSMTTPTPTQAIVDPSEAYPVDYPWMTPVGAYQCPQEQVKRCCMSLEQTSRMLIDGVGELFPVVNGLSISSQISFHCKDMADGVDPNTCNQKGYAPMCCNSGGGSTGADGCKPFEEVKEKYYKSFGYNKDDQSQADYIMEAVS</sequence>
<reference evidence="3" key="1">
    <citation type="journal article" date="2015" name="Genome Announc.">
        <title>Draft genome sequence of the fungus Penicillium brasilianum MG11.</title>
        <authorList>
            <person name="Horn F."/>
            <person name="Linde J."/>
            <person name="Mattern D.J."/>
            <person name="Walther G."/>
            <person name="Guthke R."/>
            <person name="Brakhage A.A."/>
            <person name="Valiante V."/>
        </authorList>
    </citation>
    <scope>NUCLEOTIDE SEQUENCE [LARGE SCALE GENOMIC DNA]</scope>
    <source>
        <strain evidence="3">MG11</strain>
    </source>
</reference>
<name>A0A0F7TWS6_PENBI</name>
<feature type="chain" id="PRO_5002522863" description="Hydrophobin" evidence="1">
    <location>
        <begin position="19"/>
        <end position="167"/>
    </location>
</feature>
<feature type="signal peptide" evidence="1">
    <location>
        <begin position="1"/>
        <end position="18"/>
    </location>
</feature>
<evidence type="ECO:0000313" key="3">
    <source>
        <dbReference type="Proteomes" id="UP000042958"/>
    </source>
</evidence>
<accession>A0A0F7TWS6</accession>
<evidence type="ECO:0000256" key="1">
    <source>
        <dbReference type="SAM" id="SignalP"/>
    </source>
</evidence>
<dbReference type="AlphaFoldDB" id="A0A0F7TWS6"/>
<keyword evidence="1" id="KW-0732">Signal</keyword>
<dbReference type="EMBL" id="CDHK01000008">
    <property type="protein sequence ID" value="CEJ60406.1"/>
    <property type="molecule type" value="Genomic_DNA"/>
</dbReference>
<gene>
    <name evidence="2" type="ORF">PMG11_08982</name>
</gene>
<evidence type="ECO:0000313" key="2">
    <source>
        <dbReference type="EMBL" id="CEJ60406.1"/>
    </source>
</evidence>
<organism evidence="2 3">
    <name type="scientific">Penicillium brasilianum</name>
    <dbReference type="NCBI Taxonomy" id="104259"/>
    <lineage>
        <taxon>Eukaryota</taxon>
        <taxon>Fungi</taxon>
        <taxon>Dikarya</taxon>
        <taxon>Ascomycota</taxon>
        <taxon>Pezizomycotina</taxon>
        <taxon>Eurotiomycetes</taxon>
        <taxon>Eurotiomycetidae</taxon>
        <taxon>Eurotiales</taxon>
        <taxon>Aspergillaceae</taxon>
        <taxon>Penicillium</taxon>
    </lineage>
</organism>
<evidence type="ECO:0008006" key="4">
    <source>
        <dbReference type="Google" id="ProtNLM"/>
    </source>
</evidence>
<proteinExistence type="predicted"/>
<dbReference type="Proteomes" id="UP000042958">
    <property type="component" value="Unassembled WGS sequence"/>
</dbReference>
<dbReference type="OrthoDB" id="4292214at2759"/>